<dbReference type="EMBL" id="VLYX01000030">
    <property type="protein sequence ID" value="MDR4328363.1"/>
    <property type="molecule type" value="Genomic_DNA"/>
</dbReference>
<organism evidence="1 2">
    <name type="scientific">Bacillus pseudomycoides</name>
    <dbReference type="NCBI Taxonomy" id="64104"/>
    <lineage>
        <taxon>Bacteria</taxon>
        <taxon>Bacillati</taxon>
        <taxon>Bacillota</taxon>
        <taxon>Bacilli</taxon>
        <taxon>Bacillales</taxon>
        <taxon>Bacillaceae</taxon>
        <taxon>Bacillus</taxon>
        <taxon>Bacillus cereus group</taxon>
    </lineage>
</organism>
<comment type="caution">
    <text evidence="1">The sequence shown here is derived from an EMBL/GenBank/DDBJ whole genome shotgun (WGS) entry which is preliminary data.</text>
</comment>
<dbReference type="Proteomes" id="UP001248134">
    <property type="component" value="Unassembled WGS sequence"/>
</dbReference>
<dbReference type="AlphaFoldDB" id="A0AAJ2DPD2"/>
<evidence type="ECO:0000313" key="1">
    <source>
        <dbReference type="EMBL" id="MDR4328363.1"/>
    </source>
</evidence>
<gene>
    <name evidence="1" type="ORF">FOS08_21325</name>
</gene>
<sequence>MNDMNDVMKQAITRISQVTCGASEVKKKSSELLITEYLRRSSLFLEVYPFECGPFFSPAKVLDINLDFEDVITSIFTEPGKPNLLCKTICLRYLEWKDH</sequence>
<reference evidence="1" key="1">
    <citation type="submission" date="2019-07" db="EMBL/GenBank/DDBJ databases">
        <title>Phylogenomic Reclassification of ATCC Bacillus Strains and Various Taxa within the Genus Bacillus.</title>
        <authorList>
            <person name="Riojas M.A."/>
            <person name="Frank A.M."/>
            <person name="Fenn S.L."/>
            <person name="King S.P."/>
            <person name="Brower S.M."/>
            <person name="Hazbon M.H."/>
        </authorList>
    </citation>
    <scope>NUCLEOTIDE SEQUENCE</scope>
    <source>
        <strain evidence="1">NR-12239</strain>
    </source>
</reference>
<accession>A0AAJ2DPD2</accession>
<protein>
    <submittedName>
        <fullName evidence="1">Uncharacterized protein</fullName>
    </submittedName>
</protein>
<evidence type="ECO:0000313" key="2">
    <source>
        <dbReference type="Proteomes" id="UP001248134"/>
    </source>
</evidence>
<name>A0AAJ2DPD2_9BACI</name>
<proteinExistence type="predicted"/>